<keyword evidence="1" id="KW-0472">Membrane</keyword>
<gene>
    <name evidence="2" type="ORF">ATN07_33200</name>
</gene>
<evidence type="ECO:0000313" key="2">
    <source>
        <dbReference type="EMBL" id="AND28569.1"/>
    </source>
</evidence>
<dbReference type="RefSeq" id="WP_000265263.1">
    <property type="nucleotide sequence ID" value="NZ_CP013278.1"/>
</dbReference>
<accession>A0A160LK20</accession>
<evidence type="ECO:0000256" key="1">
    <source>
        <dbReference type="SAM" id="Phobius"/>
    </source>
</evidence>
<dbReference type="PATRIC" id="fig|1430.6.peg.2066"/>
<reference evidence="2" key="1">
    <citation type="journal article" date="2017" name="Res. Microbiol.">
        <title>Comparative genomics of extrachromosomal elements in Bacillus thuringiensis subsp. israelensis.</title>
        <authorList>
            <person name="Bolotin A."/>
            <person name="Gillis A."/>
            <person name="Sanchis V."/>
            <person name="Nielsen-LeRoux C."/>
            <person name="Mahillon J."/>
            <person name="Lereclus D."/>
            <person name="Sorokin A."/>
        </authorList>
    </citation>
    <scope>NUCLEOTIDE SEQUENCE</scope>
    <source>
        <strain evidence="2">AM65-52</strain>
        <plasmid evidence="2">pAM65-52-3-235K</plasmid>
    </source>
</reference>
<sequence>MWIVLLISFYVVAGIVYGFQHMISIYTMIRQAGDKEAFLREMVSMYELTPQGAEYYAQLQNLHVEKGELLAEYKIFKANEGKYQLLTFLFGFVLWPYYIFSISKRKRTTKKREMGR</sequence>
<keyword evidence="1" id="KW-0812">Transmembrane</keyword>
<name>A0A160LK20_BACTI</name>
<keyword evidence="1" id="KW-1133">Transmembrane helix</keyword>
<protein>
    <recommendedName>
        <fullName evidence="3">DUF3949 domain-containing protein</fullName>
    </recommendedName>
</protein>
<evidence type="ECO:0008006" key="3">
    <source>
        <dbReference type="Google" id="ProtNLM"/>
    </source>
</evidence>
<organism evidence="2">
    <name type="scientific">Bacillus thuringiensis subsp. israelensis</name>
    <dbReference type="NCBI Taxonomy" id="1430"/>
    <lineage>
        <taxon>Bacteria</taxon>
        <taxon>Bacillati</taxon>
        <taxon>Bacillota</taxon>
        <taxon>Bacilli</taxon>
        <taxon>Bacillales</taxon>
        <taxon>Bacillaceae</taxon>
        <taxon>Bacillus</taxon>
        <taxon>Bacillus cereus group</taxon>
    </lineage>
</organism>
<feature type="transmembrane region" description="Helical" evidence="1">
    <location>
        <begin position="83"/>
        <end position="102"/>
    </location>
</feature>
<dbReference type="AlphaFoldDB" id="A0A160LK20"/>
<geneLocation type="plasmid" evidence="2">
    <name>pAM65-52-3-235K</name>
</geneLocation>
<proteinExistence type="predicted"/>
<keyword evidence="2" id="KW-0614">Plasmid</keyword>
<dbReference type="EMBL" id="CP013278">
    <property type="protein sequence ID" value="AND28569.1"/>
    <property type="molecule type" value="Genomic_DNA"/>
</dbReference>